<dbReference type="Pfam" id="PF13637">
    <property type="entry name" value="Ank_4"/>
    <property type="match status" value="1"/>
</dbReference>
<dbReference type="SUPFAM" id="SSF48403">
    <property type="entry name" value="Ankyrin repeat"/>
    <property type="match status" value="3"/>
</dbReference>
<gene>
    <name evidence="1" type="ORF">OFUS_LOCUS19924</name>
</gene>
<sequence length="687" mass="75494">RICGKMSDSREANAAKRAARREVKLFQDAIRENDIEKVKTLIHPRLDLNFSYKGISALEIAVKNANEEMCKVLLNNGADTNKEVASHNSLLNLACWGGYTAIAKLLMDNNADLDAQNENGSTCLNTAVSKGNNEIAKMLIAAGAGVDMDNNDFQSPLSSCARLNNAEIAACLTDAGCELNHTEANKMTPLIVSATNNHEGVVDILIKAGCDLELKDRHFSTALWYAASEGHIGIVKTLLLAGANINAHNAKKVTPLLESVRKQHFDIAKLLVQSGADLNKPDSQKCTPLHEVVRIATKYFGKSEENVKLMKLLIESGSEVNLGDRDGATPLYQTASAGNKDMTDYLLSKGALPTAVTNLGETMLHGAVLGHKLDVLNTFLDLGVDVNQVNKRNELPIYTAVLMRAKIDMIERLISAGSELDYQDNQYGHTPLHMAVEHNLLEVVKLLLKAGCDPNLSTLDGKTPLYMACENGKFEVIQALTEHPGIDLDRGLKHVPLHKAVLNDELTVVEAFLEAGCDIDKANHEGKTALYFAAERKKISIVKLLLKWGACPTAPQGPPGIFTKCCQLYTDAHPHLELEPLFAAVQHDDAKLMKYLIMSQHSLPFKTLQTIQDIIFRMGYARDANLTHKATMMFSILFKQVLNVWPLHALCRGAIRKQIGQRPHDKVANLSLPRELKDLVLMKSLFD</sequence>
<dbReference type="OrthoDB" id="6059310at2759"/>
<organism evidence="1 2">
    <name type="scientific">Owenia fusiformis</name>
    <name type="common">Polychaete worm</name>
    <dbReference type="NCBI Taxonomy" id="6347"/>
    <lineage>
        <taxon>Eukaryota</taxon>
        <taxon>Metazoa</taxon>
        <taxon>Spiralia</taxon>
        <taxon>Lophotrochozoa</taxon>
        <taxon>Annelida</taxon>
        <taxon>Polychaeta</taxon>
        <taxon>Sedentaria</taxon>
        <taxon>Canalipalpata</taxon>
        <taxon>Sabellida</taxon>
        <taxon>Oweniida</taxon>
        <taxon>Oweniidae</taxon>
        <taxon>Owenia</taxon>
    </lineage>
</organism>
<dbReference type="SMART" id="SM00248">
    <property type="entry name" value="ANK"/>
    <property type="match status" value="16"/>
</dbReference>
<dbReference type="CDD" id="cd03716">
    <property type="entry name" value="SOCS_ASB_like"/>
    <property type="match status" value="1"/>
</dbReference>
<comment type="caution">
    <text evidence="1">The sequence shown here is derived from an EMBL/GenBank/DDBJ whole genome shotgun (WGS) entry which is preliminary data.</text>
</comment>
<dbReference type="Pfam" id="PF00023">
    <property type="entry name" value="Ank"/>
    <property type="match status" value="1"/>
</dbReference>
<dbReference type="InterPro" id="IPR001496">
    <property type="entry name" value="SOCS_box"/>
</dbReference>
<reference evidence="1" key="1">
    <citation type="submission" date="2022-03" db="EMBL/GenBank/DDBJ databases">
        <authorList>
            <person name="Martin C."/>
        </authorList>
    </citation>
    <scope>NUCLEOTIDE SEQUENCE</scope>
</reference>
<name>A0A8J1UAW3_OWEFU</name>
<evidence type="ECO:0000313" key="2">
    <source>
        <dbReference type="Proteomes" id="UP000749559"/>
    </source>
</evidence>
<protein>
    <submittedName>
        <fullName evidence="1">Uncharacterized protein</fullName>
    </submittedName>
</protein>
<keyword evidence="2" id="KW-1185">Reference proteome</keyword>
<dbReference type="Pfam" id="PF07525">
    <property type="entry name" value="SOCS_box"/>
    <property type="match status" value="1"/>
</dbReference>
<dbReference type="PRINTS" id="PR01415">
    <property type="entry name" value="ANKYRIN"/>
</dbReference>
<dbReference type="InterPro" id="IPR036770">
    <property type="entry name" value="Ankyrin_rpt-contain_sf"/>
</dbReference>
<dbReference type="PANTHER" id="PTHR24166">
    <property type="entry name" value="ROLLING PEBBLES, ISOFORM B"/>
    <property type="match status" value="1"/>
</dbReference>
<dbReference type="InterPro" id="IPR002110">
    <property type="entry name" value="Ankyrin_rpt"/>
</dbReference>
<dbReference type="Pfam" id="PF12796">
    <property type="entry name" value="Ank_2"/>
    <property type="match status" value="5"/>
</dbReference>
<evidence type="ECO:0000313" key="1">
    <source>
        <dbReference type="EMBL" id="CAH1795379.1"/>
    </source>
</evidence>
<dbReference type="PANTHER" id="PTHR24166:SF48">
    <property type="entry name" value="PROTEIN VAPYRIN"/>
    <property type="match status" value="1"/>
</dbReference>
<feature type="non-terminal residue" evidence="1">
    <location>
        <position position="1"/>
    </location>
</feature>
<dbReference type="PROSITE" id="PS50297">
    <property type="entry name" value="ANK_REP_REGION"/>
    <property type="match status" value="11"/>
</dbReference>
<dbReference type="Gene3D" id="1.25.40.20">
    <property type="entry name" value="Ankyrin repeat-containing domain"/>
    <property type="match status" value="4"/>
</dbReference>
<proteinExistence type="predicted"/>
<dbReference type="InterPro" id="IPR050889">
    <property type="entry name" value="Dendritic_Spine_Reg/Scaffold"/>
</dbReference>
<dbReference type="PROSITE" id="PS50088">
    <property type="entry name" value="ANK_REPEAT"/>
    <property type="match status" value="12"/>
</dbReference>
<dbReference type="PROSITE" id="PS50225">
    <property type="entry name" value="SOCS"/>
    <property type="match status" value="1"/>
</dbReference>
<dbReference type="Proteomes" id="UP000749559">
    <property type="component" value="Unassembled WGS sequence"/>
</dbReference>
<dbReference type="EMBL" id="CAIIXF020000009">
    <property type="protein sequence ID" value="CAH1795379.1"/>
    <property type="molecule type" value="Genomic_DNA"/>
</dbReference>
<accession>A0A8J1UAW3</accession>
<dbReference type="AlphaFoldDB" id="A0A8J1UAW3"/>
<dbReference type="Gene3D" id="1.10.750.20">
    <property type="entry name" value="SOCS box"/>
    <property type="match status" value="1"/>
</dbReference>